<proteinExistence type="predicted"/>
<dbReference type="EMBL" id="JAWRCO010000002">
    <property type="protein sequence ID" value="MDW6004608.1"/>
    <property type="molecule type" value="Genomic_DNA"/>
</dbReference>
<reference evidence="2 3" key="1">
    <citation type="submission" date="2017-05" db="EMBL/GenBank/DDBJ databases">
        <authorList>
            <person name="Song R."/>
            <person name="Chenine A.L."/>
            <person name="Ruprecht R.M."/>
        </authorList>
    </citation>
    <scope>NUCLEOTIDE SEQUENCE [LARGE SCALE GENOMIC DNA]</scope>
    <source>
        <strain evidence="2 3">CECT 7927</strain>
    </source>
</reference>
<evidence type="ECO:0000313" key="4">
    <source>
        <dbReference type="Proteomes" id="UP001283366"/>
    </source>
</evidence>
<sequence length="238" mass="27405">MLTAEGIIGKLVSFIVYKSVDKIDGLPADERKKACRALTKLYYCIQALDEVTTYFENILKEFENTGDPESIIYAINNNSYHAELATNMFVDISYELKDGLELIDPVLAKSCQMLYYTKFNLLKYLSDFVQLKEESGKPYIQVKKPIAFVDSSDLESLYESVRQAMIEQSDDPNLIYSPSLLAKYTHNIDSIRVDFDDAQAITHLLQMVNSYNKNLKESKEHLRVFLRDGFSIEEILFR</sequence>
<keyword evidence="4" id="KW-1185">Reference proteome</keyword>
<evidence type="ECO:0000313" key="3">
    <source>
        <dbReference type="Proteomes" id="UP000196125"/>
    </source>
</evidence>
<protein>
    <submittedName>
        <fullName evidence="2">Uncharacterized protein</fullName>
    </submittedName>
</protein>
<reference evidence="1 4" key="2">
    <citation type="submission" date="2023-11" db="EMBL/GenBank/DDBJ databases">
        <title>Plant-associative lifestyle of Vibrio porteresiae and its evolutionary dynamics.</title>
        <authorList>
            <person name="Rameshkumar N."/>
            <person name="Kirti K."/>
        </authorList>
    </citation>
    <scope>NUCLEOTIDE SEQUENCE [LARGE SCALE GENOMIC DNA]</scope>
    <source>
        <strain evidence="1 4">MSSRF38</strain>
    </source>
</reference>
<accession>A0A1Y6ITA5</accession>
<gene>
    <name evidence="1" type="ORF">SBX37_17270</name>
    <name evidence="2" type="ORF">VIM7927_02170</name>
</gene>
<dbReference type="EMBL" id="FXXI01000003">
    <property type="protein sequence ID" value="SMS00897.1"/>
    <property type="molecule type" value="Genomic_DNA"/>
</dbReference>
<dbReference type="Proteomes" id="UP000196125">
    <property type="component" value="Unassembled WGS sequence"/>
</dbReference>
<dbReference type="Proteomes" id="UP001283366">
    <property type="component" value="Unassembled WGS sequence"/>
</dbReference>
<evidence type="ECO:0000313" key="1">
    <source>
        <dbReference type="EMBL" id="MDW6004608.1"/>
    </source>
</evidence>
<dbReference type="RefSeq" id="WP_087480944.1">
    <property type="nucleotide sequence ID" value="NZ_AP024884.1"/>
</dbReference>
<name>A0A1Y6ITA5_9VIBR</name>
<evidence type="ECO:0000313" key="2">
    <source>
        <dbReference type="EMBL" id="SMS00897.1"/>
    </source>
</evidence>
<dbReference type="AlphaFoldDB" id="A0A1Y6ITA5"/>
<organism evidence="2 3">
    <name type="scientific">Vibrio mangrovi</name>
    <dbReference type="NCBI Taxonomy" id="474394"/>
    <lineage>
        <taxon>Bacteria</taxon>
        <taxon>Pseudomonadati</taxon>
        <taxon>Pseudomonadota</taxon>
        <taxon>Gammaproteobacteria</taxon>
        <taxon>Vibrionales</taxon>
        <taxon>Vibrionaceae</taxon>
        <taxon>Vibrio</taxon>
    </lineage>
</organism>